<dbReference type="SUPFAM" id="SSF54862">
    <property type="entry name" value="4Fe-4S ferredoxins"/>
    <property type="match status" value="1"/>
</dbReference>
<evidence type="ECO:0000313" key="3">
    <source>
        <dbReference type="Proteomes" id="UP000261052"/>
    </source>
</evidence>
<feature type="domain" description="4Fe-4S ferredoxin-type" evidence="1">
    <location>
        <begin position="30"/>
        <end position="60"/>
    </location>
</feature>
<dbReference type="EMBL" id="QSQP01000009">
    <property type="protein sequence ID" value="RGK42853.1"/>
    <property type="molecule type" value="Genomic_DNA"/>
</dbReference>
<gene>
    <name evidence="2" type="ORF">DXD13_08535</name>
</gene>
<dbReference type="RefSeq" id="WP_117686030.1">
    <property type="nucleotide sequence ID" value="NZ_QSQP01000009.1"/>
</dbReference>
<sequence length="377" mass="43338">MVEECTGCLGCIDICKVGALDVETTKDGFIYPKIDKDKCVECGKCISVCSFKNPIKKVYPQDTYIAISSDVTNTINSTSGGIFWELANAIISNGGYVCGCVLDQELNPVHIISNKIEDIVSMQGSKYIQSDMSTIYPQINKICQEKKDILFTGTPCQCSAIKLHFPNYEHLYLVDIVCHGVPSSALWKKNLNELNITKSNGKMQFRIKGKYDRTRYAISINNKIIDYKKNGYYTLFMKERSFRKSCYQCQFAEDKRVGDITIGDCNTWRDYANFYPDKPISILLVNSFKGEALFNMIKDNIEYENLDFEKEKKCNRQLSVPSDIKKRLHDYELYDITFGEKKLSDYSEGYKLVDYFKYIIKRILPIKLRNNIQGILK</sequence>
<evidence type="ECO:0000259" key="1">
    <source>
        <dbReference type="PROSITE" id="PS51379"/>
    </source>
</evidence>
<feature type="domain" description="4Fe-4S ferredoxin-type" evidence="1">
    <location>
        <begin position="1"/>
        <end position="25"/>
    </location>
</feature>
<reference evidence="2 3" key="1">
    <citation type="submission" date="2018-08" db="EMBL/GenBank/DDBJ databases">
        <title>A genome reference for cultivated species of the human gut microbiota.</title>
        <authorList>
            <person name="Zou Y."/>
            <person name="Xue W."/>
            <person name="Luo G."/>
        </authorList>
    </citation>
    <scope>NUCLEOTIDE SEQUENCE [LARGE SCALE GENOMIC DNA]</scope>
    <source>
        <strain evidence="2 3">TF11-15AC</strain>
    </source>
</reference>
<dbReference type="PANTHER" id="PTHR43193:SF2">
    <property type="entry name" value="POLYFERREDOXIN PROTEIN FWDF"/>
    <property type="match status" value="1"/>
</dbReference>
<proteinExistence type="predicted"/>
<dbReference type="Gene3D" id="3.30.70.20">
    <property type="match status" value="1"/>
</dbReference>
<dbReference type="InterPro" id="IPR007525">
    <property type="entry name" value="FrhB_FdhB_C"/>
</dbReference>
<accession>A0A3E4LZF4</accession>
<dbReference type="InterPro" id="IPR052977">
    <property type="entry name" value="Polyferredoxin-like_ET"/>
</dbReference>
<organism evidence="2 3">
    <name type="scientific">Agathobacter rectalis</name>
    <dbReference type="NCBI Taxonomy" id="39491"/>
    <lineage>
        <taxon>Bacteria</taxon>
        <taxon>Bacillati</taxon>
        <taxon>Bacillota</taxon>
        <taxon>Clostridia</taxon>
        <taxon>Lachnospirales</taxon>
        <taxon>Lachnospiraceae</taxon>
        <taxon>Agathobacter</taxon>
    </lineage>
</organism>
<dbReference type="AlphaFoldDB" id="A0A3E4LZF4"/>
<comment type="caution">
    <text evidence="2">The sequence shown here is derived from an EMBL/GenBank/DDBJ whole genome shotgun (WGS) entry which is preliminary data.</text>
</comment>
<protein>
    <submittedName>
        <fullName evidence="2">4Fe-4S dicluster domain-containing protein</fullName>
    </submittedName>
</protein>
<dbReference type="Pfam" id="PF04432">
    <property type="entry name" value="FrhB_FdhB_C"/>
    <property type="match status" value="1"/>
</dbReference>
<dbReference type="PANTHER" id="PTHR43193">
    <property type="match status" value="1"/>
</dbReference>
<name>A0A3E4LZF4_9FIRM</name>
<dbReference type="PROSITE" id="PS51379">
    <property type="entry name" value="4FE4S_FER_2"/>
    <property type="match status" value="2"/>
</dbReference>
<evidence type="ECO:0000313" key="2">
    <source>
        <dbReference type="EMBL" id="RGK42853.1"/>
    </source>
</evidence>
<dbReference type="Pfam" id="PF12838">
    <property type="entry name" value="Fer4_7"/>
    <property type="match status" value="1"/>
</dbReference>
<dbReference type="InterPro" id="IPR017896">
    <property type="entry name" value="4Fe4S_Fe-S-bd"/>
</dbReference>
<dbReference type="Proteomes" id="UP000261052">
    <property type="component" value="Unassembled WGS sequence"/>
</dbReference>